<name>A0AAU9V4F1_EUPED</name>
<gene>
    <name evidence="2" type="ORF">EEDITHA_LOCUS19255</name>
</gene>
<evidence type="ECO:0000256" key="1">
    <source>
        <dbReference type="SAM" id="MobiDB-lite"/>
    </source>
</evidence>
<dbReference type="AlphaFoldDB" id="A0AAU9V4F1"/>
<accession>A0AAU9V4F1</accession>
<keyword evidence="3" id="KW-1185">Reference proteome</keyword>
<dbReference type="EMBL" id="CAKOGL010000027">
    <property type="protein sequence ID" value="CAH2104932.1"/>
    <property type="molecule type" value="Genomic_DNA"/>
</dbReference>
<comment type="caution">
    <text evidence="2">The sequence shown here is derived from an EMBL/GenBank/DDBJ whole genome shotgun (WGS) entry which is preliminary data.</text>
</comment>
<dbReference type="Proteomes" id="UP001153954">
    <property type="component" value="Unassembled WGS sequence"/>
</dbReference>
<feature type="region of interest" description="Disordered" evidence="1">
    <location>
        <begin position="71"/>
        <end position="116"/>
    </location>
</feature>
<protein>
    <submittedName>
        <fullName evidence="2">Uncharacterized protein</fullName>
    </submittedName>
</protein>
<sequence>MVSDYGPSKQVPSHTACNGEGYVSLRYRISNDEIRRRTKIAVIAKWICKLKWQWARFIELMADGAERFSSEDHIPASTASDGHPRDGQTARGESPEVVGWRLPRNGSSGGRWGKPKFSSGHPVADVLMMMMIINCLNSDAI</sequence>
<organism evidence="2 3">
    <name type="scientific">Euphydryas editha</name>
    <name type="common">Edith's checkerspot</name>
    <dbReference type="NCBI Taxonomy" id="104508"/>
    <lineage>
        <taxon>Eukaryota</taxon>
        <taxon>Metazoa</taxon>
        <taxon>Ecdysozoa</taxon>
        <taxon>Arthropoda</taxon>
        <taxon>Hexapoda</taxon>
        <taxon>Insecta</taxon>
        <taxon>Pterygota</taxon>
        <taxon>Neoptera</taxon>
        <taxon>Endopterygota</taxon>
        <taxon>Lepidoptera</taxon>
        <taxon>Glossata</taxon>
        <taxon>Ditrysia</taxon>
        <taxon>Papilionoidea</taxon>
        <taxon>Nymphalidae</taxon>
        <taxon>Nymphalinae</taxon>
        <taxon>Euphydryas</taxon>
    </lineage>
</organism>
<evidence type="ECO:0000313" key="2">
    <source>
        <dbReference type="EMBL" id="CAH2104932.1"/>
    </source>
</evidence>
<proteinExistence type="predicted"/>
<evidence type="ECO:0000313" key="3">
    <source>
        <dbReference type="Proteomes" id="UP001153954"/>
    </source>
</evidence>
<reference evidence="2" key="1">
    <citation type="submission" date="2022-03" db="EMBL/GenBank/DDBJ databases">
        <authorList>
            <person name="Tunstrom K."/>
        </authorList>
    </citation>
    <scope>NUCLEOTIDE SEQUENCE</scope>
</reference>